<dbReference type="AlphaFoldDB" id="M5CDT0"/>
<accession>M5CDT0</accession>
<reference evidence="1 2" key="1">
    <citation type="journal article" date="2013" name="J. Biotechnol.">
        <title>Establishment and interpretation of the genome sequence of the phytopathogenic fungus Rhizoctonia solani AG1-IB isolate 7/3/14.</title>
        <authorList>
            <person name="Wibberg D.W."/>
            <person name="Jelonek L.J."/>
            <person name="Rupp O.R."/>
            <person name="Hennig M.H."/>
            <person name="Eikmeyer F.E."/>
            <person name="Goesmann A.G."/>
            <person name="Hartmann A.H."/>
            <person name="Borriss R.B."/>
            <person name="Grosch R.G."/>
            <person name="Puehler A.P."/>
            <person name="Schlueter A.S."/>
        </authorList>
    </citation>
    <scope>NUCLEOTIDE SEQUENCE [LARGE SCALE GENOMIC DNA]</scope>
    <source>
        <strain evidence="2">AG1-IB / isolate 7/3/14</strain>
    </source>
</reference>
<evidence type="ECO:0000313" key="2">
    <source>
        <dbReference type="Proteomes" id="UP000012065"/>
    </source>
</evidence>
<comment type="caution">
    <text evidence="1">The sequence shown here is derived from an EMBL/GenBank/DDBJ whole genome shotgun (WGS) entry which is preliminary data.</text>
</comment>
<dbReference type="EMBL" id="CAOJ01018479">
    <property type="protein sequence ID" value="CCO38108.1"/>
    <property type="molecule type" value="Genomic_DNA"/>
</dbReference>
<name>M5CDT0_THACB</name>
<protein>
    <submittedName>
        <fullName evidence="1">Uncharacterized protein</fullName>
    </submittedName>
</protein>
<organism evidence="1 2">
    <name type="scientific">Thanatephorus cucumeris (strain AG1-IB / isolate 7/3/14)</name>
    <name type="common">Lettuce bottom rot fungus</name>
    <name type="synonym">Rhizoctonia solani</name>
    <dbReference type="NCBI Taxonomy" id="1108050"/>
    <lineage>
        <taxon>Eukaryota</taxon>
        <taxon>Fungi</taxon>
        <taxon>Dikarya</taxon>
        <taxon>Basidiomycota</taxon>
        <taxon>Agaricomycotina</taxon>
        <taxon>Agaricomycetes</taxon>
        <taxon>Cantharellales</taxon>
        <taxon>Ceratobasidiaceae</taxon>
        <taxon>Rhizoctonia</taxon>
        <taxon>Rhizoctonia solani AG-1</taxon>
    </lineage>
</organism>
<evidence type="ECO:0000313" key="1">
    <source>
        <dbReference type="EMBL" id="CCO38108.1"/>
    </source>
</evidence>
<proteinExistence type="predicted"/>
<dbReference type="Proteomes" id="UP000012065">
    <property type="component" value="Unassembled WGS sequence"/>
</dbReference>
<dbReference type="HOGENOM" id="CLU_161094_0_0_1"/>
<gene>
    <name evidence="1" type="ORF">BN14_12273</name>
</gene>
<sequence>MTPLQQESQPETNADEKYLEAIAHVLAHIMEAKDVDRDATVELVTYQDYSRLFIVDTKNVENVVGRVWRRGVQQAGEWVIIDCSGSVAWAEFNVEGYESDDEEQ</sequence>